<evidence type="ECO:0000256" key="3">
    <source>
        <dbReference type="ARBA" id="ARBA00022824"/>
    </source>
</evidence>
<evidence type="ECO:0000256" key="6">
    <source>
        <dbReference type="SAM" id="MobiDB-lite"/>
    </source>
</evidence>
<dbReference type="GO" id="GO:0017177">
    <property type="term" value="C:glucosidase II complex"/>
    <property type="evidence" value="ECO:0007669"/>
    <property type="project" value="TreeGrafter"/>
</dbReference>
<dbReference type="CDD" id="cd00112">
    <property type="entry name" value="LDLa"/>
    <property type="match status" value="1"/>
</dbReference>
<dbReference type="PANTHER" id="PTHR12630">
    <property type="entry name" value="N-LINKED OLIGOSACCHARIDE PROCESSING"/>
    <property type="match status" value="1"/>
</dbReference>
<reference evidence="9 10" key="1">
    <citation type="journal article" date="2018" name="Mol. Biol. Evol.">
        <title>Broad Genomic Sampling Reveals a Smut Pathogenic Ancestry of the Fungal Clade Ustilaginomycotina.</title>
        <authorList>
            <person name="Kijpornyongpan T."/>
            <person name="Mondo S.J."/>
            <person name="Barry K."/>
            <person name="Sandor L."/>
            <person name="Lee J."/>
            <person name="Lipzen A."/>
            <person name="Pangilinan J."/>
            <person name="LaButti K."/>
            <person name="Hainaut M."/>
            <person name="Henrissat B."/>
            <person name="Grigoriev I.V."/>
            <person name="Spatafora J.W."/>
            <person name="Aime M.C."/>
        </authorList>
    </citation>
    <scope>NUCLEOTIDE SEQUENCE [LARGE SCALE GENOMIC DNA]</scope>
    <source>
        <strain evidence="9 10">MCA 4718</strain>
    </source>
</reference>
<keyword evidence="10" id="KW-1185">Reference proteome</keyword>
<gene>
    <name evidence="9" type="ORF">BCV69DRAFT_282332</name>
</gene>
<dbReference type="InterPro" id="IPR002172">
    <property type="entry name" value="LDrepeatLR_classA_rpt"/>
</dbReference>
<feature type="region of interest" description="Disordered" evidence="6">
    <location>
        <begin position="424"/>
        <end position="468"/>
    </location>
</feature>
<dbReference type="PANTHER" id="PTHR12630:SF1">
    <property type="entry name" value="GLUCOSIDASE 2 SUBUNIT BETA"/>
    <property type="match status" value="1"/>
</dbReference>
<dbReference type="Gene3D" id="2.70.130.10">
    <property type="entry name" value="Mannose-6-phosphate receptor binding domain"/>
    <property type="match status" value="1"/>
</dbReference>
<feature type="chain" id="PRO_5016251633" description="Glucosidase 2 subunit beta" evidence="7">
    <location>
        <begin position="38"/>
        <end position="616"/>
    </location>
</feature>
<dbReference type="InterPro" id="IPR009011">
    <property type="entry name" value="Man6P_isomerase_rcpt-bd_dom_sf"/>
</dbReference>
<feature type="signal peptide" evidence="7">
    <location>
        <begin position="1"/>
        <end position="37"/>
    </location>
</feature>
<keyword evidence="5" id="KW-0175">Coiled coil</keyword>
<dbReference type="GO" id="GO:0006491">
    <property type="term" value="P:N-glycan processing"/>
    <property type="evidence" value="ECO:0007669"/>
    <property type="project" value="TreeGrafter"/>
</dbReference>
<dbReference type="InterPro" id="IPR039794">
    <property type="entry name" value="Gtb1-like"/>
</dbReference>
<evidence type="ECO:0000256" key="1">
    <source>
        <dbReference type="ARBA" id="ARBA00022387"/>
    </source>
</evidence>
<dbReference type="InterPro" id="IPR036055">
    <property type="entry name" value="LDL_receptor-like_sf"/>
</dbReference>
<evidence type="ECO:0000259" key="8">
    <source>
        <dbReference type="PROSITE" id="PS51914"/>
    </source>
</evidence>
<feature type="compositionally biased region" description="Polar residues" evidence="6">
    <location>
        <begin position="447"/>
        <end position="460"/>
    </location>
</feature>
<dbReference type="InterPro" id="IPR036607">
    <property type="entry name" value="PRKCSH"/>
</dbReference>
<dbReference type="SUPFAM" id="SSF50911">
    <property type="entry name" value="Mannose 6-phosphate receptor domain"/>
    <property type="match status" value="1"/>
</dbReference>
<dbReference type="STRING" id="1684307.A0A316U8X1"/>
<proteinExistence type="predicted"/>
<dbReference type="EMBL" id="KZ819325">
    <property type="protein sequence ID" value="PWN21612.1"/>
    <property type="molecule type" value="Genomic_DNA"/>
</dbReference>
<feature type="domain" description="MRH" evidence="8">
    <location>
        <begin position="485"/>
        <end position="596"/>
    </location>
</feature>
<dbReference type="Pfam" id="PF12999">
    <property type="entry name" value="PRKCSH-like"/>
    <property type="match status" value="1"/>
</dbReference>
<dbReference type="InterPro" id="IPR028146">
    <property type="entry name" value="PRKCSH_N"/>
</dbReference>
<sequence length="616" mass="68012">MASTRRTSSPLPKSLLGSLTVLCSVAIFLSSSAIAQAGSEAQLKGVAPQDLPLYRPLQSNPSQWQCLDGSISIPFAAINDDYCDCPDGSDEPGTSACSGSVVGAAGGQRNATFYCANEGHIPARILSGRVNDGICDPECCDGSDEYDGKVQCPNKCAQVGKAYRKQKQQQENIKRAGSKIRAGYIYEAKKQIETLQAEITALEVEVEVAKENEARKQEELSRAESVGEAIIEEKKKSPLYATLKSHQNGISALLDRENELRKELRKLTDLLDDLSSGYNPNYQDMAVKGAVMAYRSWRRGGELDAEDDDEVDEPESVADSENEGDEAENDEAVSSPGTMEENIKLQKLMEEGDWPRSKLRDMAAKETLELMEDDLTKGAVADQEGLLFRLHEYLPEPLVPYIDSFVDSFLDILLKTNIISGVKRSKSSSSAGGTESATVTAARQAKNEASQSLRKLNNSLDQKRKQVEADPAKYGNELEWKALEGKCIEKNMGEYTYEYCFFGHTTQKPNKGGSNVRLGNFDRFQPLDESITHDGDRKEEFFKRQIYQRGQRCWNGPERSTIVDVQCAMENAVLDVFEAEKCIYSMKISTPAVCYPSGNETPLRSDGPPVPKKDEL</sequence>
<evidence type="ECO:0000256" key="2">
    <source>
        <dbReference type="ARBA" id="ARBA00022729"/>
    </source>
</evidence>
<feature type="region of interest" description="Disordered" evidence="6">
    <location>
        <begin position="301"/>
        <end position="341"/>
    </location>
</feature>
<dbReference type="OrthoDB" id="202234at2759"/>
<protein>
    <recommendedName>
        <fullName evidence="1">Glucosidase 2 subunit beta</fullName>
    </recommendedName>
</protein>
<dbReference type="InterPro" id="IPR044865">
    <property type="entry name" value="MRH_dom"/>
</dbReference>
<dbReference type="Pfam" id="PF13015">
    <property type="entry name" value="PRKCSH_1"/>
    <property type="match status" value="1"/>
</dbReference>
<evidence type="ECO:0000313" key="10">
    <source>
        <dbReference type="Proteomes" id="UP000245942"/>
    </source>
</evidence>
<feature type="coiled-coil region" evidence="5">
    <location>
        <begin position="250"/>
        <end position="277"/>
    </location>
</feature>
<evidence type="ECO:0000256" key="5">
    <source>
        <dbReference type="SAM" id="Coils"/>
    </source>
</evidence>
<feature type="compositionally biased region" description="Acidic residues" evidence="6">
    <location>
        <begin position="303"/>
        <end position="331"/>
    </location>
</feature>
<keyword evidence="3" id="KW-0256">Endoplasmic reticulum</keyword>
<feature type="compositionally biased region" description="Low complexity" evidence="6">
    <location>
        <begin position="427"/>
        <end position="442"/>
    </location>
</feature>
<evidence type="ECO:0000313" key="9">
    <source>
        <dbReference type="EMBL" id="PWN21612.1"/>
    </source>
</evidence>
<dbReference type="GeneID" id="37014053"/>
<dbReference type="PROSITE" id="PS51914">
    <property type="entry name" value="MRH"/>
    <property type="match status" value="1"/>
</dbReference>
<dbReference type="RefSeq" id="XP_025348772.1">
    <property type="nucleotide sequence ID" value="XM_025492319.1"/>
</dbReference>
<feature type="coiled-coil region" evidence="5">
    <location>
        <begin position="185"/>
        <end position="226"/>
    </location>
</feature>
<organism evidence="9 10">
    <name type="scientific">Pseudomicrostroma glucosiphilum</name>
    <dbReference type="NCBI Taxonomy" id="1684307"/>
    <lineage>
        <taxon>Eukaryota</taxon>
        <taxon>Fungi</taxon>
        <taxon>Dikarya</taxon>
        <taxon>Basidiomycota</taxon>
        <taxon>Ustilaginomycotina</taxon>
        <taxon>Exobasidiomycetes</taxon>
        <taxon>Microstromatales</taxon>
        <taxon>Microstromatales incertae sedis</taxon>
        <taxon>Pseudomicrostroma</taxon>
    </lineage>
</organism>
<evidence type="ECO:0000256" key="7">
    <source>
        <dbReference type="SAM" id="SignalP"/>
    </source>
</evidence>
<name>A0A316U8X1_9BASI</name>
<dbReference type="SUPFAM" id="SSF57424">
    <property type="entry name" value="LDL receptor-like module"/>
    <property type="match status" value="1"/>
</dbReference>
<accession>A0A316U8X1</accession>
<evidence type="ECO:0000256" key="4">
    <source>
        <dbReference type="ARBA" id="ARBA00023157"/>
    </source>
</evidence>
<keyword evidence="4" id="KW-1015">Disulfide bond</keyword>
<dbReference type="Proteomes" id="UP000245942">
    <property type="component" value="Unassembled WGS sequence"/>
</dbReference>
<keyword evidence="2 7" id="KW-0732">Signal</keyword>
<dbReference type="AlphaFoldDB" id="A0A316U8X1"/>